<keyword evidence="4" id="KW-0808">Transferase</keyword>
<dbReference type="AlphaFoldDB" id="A0A1V2ZWQ4"/>
<feature type="domain" description="Pyridoxamine kinase/Phosphomethylpyrimidine kinase" evidence="3">
    <location>
        <begin position="14"/>
        <end position="251"/>
    </location>
</feature>
<accession>A0A1V2ZWQ4</accession>
<evidence type="ECO:0000259" key="3">
    <source>
        <dbReference type="Pfam" id="PF08543"/>
    </source>
</evidence>
<dbReference type="GO" id="GO:0005829">
    <property type="term" value="C:cytosol"/>
    <property type="evidence" value="ECO:0007669"/>
    <property type="project" value="TreeGrafter"/>
</dbReference>
<comment type="caution">
    <text evidence="4">The sequence shown here is derived from an EMBL/GenBank/DDBJ whole genome shotgun (WGS) entry which is preliminary data.</text>
</comment>
<dbReference type="GO" id="GO:0008902">
    <property type="term" value="F:hydroxymethylpyrimidine kinase activity"/>
    <property type="evidence" value="ECO:0007669"/>
    <property type="project" value="UniProtKB-EC"/>
</dbReference>
<evidence type="ECO:0000256" key="1">
    <source>
        <dbReference type="ARBA" id="ARBA00004948"/>
    </source>
</evidence>
<name>A0A1V2ZWQ4_9GAMM</name>
<dbReference type="GO" id="GO:0009229">
    <property type="term" value="P:thiamine diphosphate biosynthetic process"/>
    <property type="evidence" value="ECO:0007669"/>
    <property type="project" value="UniProtKB-UniPathway"/>
</dbReference>
<dbReference type="Pfam" id="PF08543">
    <property type="entry name" value="Phos_pyr_kin"/>
    <property type="match status" value="1"/>
</dbReference>
<keyword evidence="5" id="KW-1185">Reference proteome</keyword>
<dbReference type="EC" id="2.7.1.49" evidence="2"/>
<dbReference type="RefSeq" id="WP_077244688.1">
    <property type="nucleotide sequence ID" value="NZ_MUZR01000050.1"/>
</dbReference>
<dbReference type="NCBIfam" id="TIGR00097">
    <property type="entry name" value="HMP-P_kinase"/>
    <property type="match status" value="1"/>
</dbReference>
<dbReference type="OrthoDB" id="9810880at2"/>
<dbReference type="PANTHER" id="PTHR20858:SF17">
    <property type="entry name" value="HYDROXYMETHYLPYRIMIDINE_PHOSPHOMETHYLPYRIMIDINE KINASE THI20-RELATED"/>
    <property type="match status" value="1"/>
</dbReference>
<dbReference type="UniPathway" id="UPA00060">
    <property type="reaction ID" value="UER00138"/>
</dbReference>
<evidence type="ECO:0000313" key="4">
    <source>
        <dbReference type="EMBL" id="OOC09431.1"/>
    </source>
</evidence>
<organism evidence="4 5">
    <name type="scientific">Thioalkalivibrio halophilus</name>
    <dbReference type="NCBI Taxonomy" id="252474"/>
    <lineage>
        <taxon>Bacteria</taxon>
        <taxon>Pseudomonadati</taxon>
        <taxon>Pseudomonadota</taxon>
        <taxon>Gammaproteobacteria</taxon>
        <taxon>Chromatiales</taxon>
        <taxon>Ectothiorhodospiraceae</taxon>
        <taxon>Thioalkalivibrio</taxon>
    </lineage>
</organism>
<dbReference type="EMBL" id="MUZR01000050">
    <property type="protein sequence ID" value="OOC09431.1"/>
    <property type="molecule type" value="Genomic_DNA"/>
</dbReference>
<reference evidence="4 5" key="1">
    <citation type="submission" date="2017-02" db="EMBL/GenBank/DDBJ databases">
        <title>Genomic diversity within the haloalkaliphilic genus Thioalkalivibrio.</title>
        <authorList>
            <person name="Ahn A.-C."/>
            <person name="Meier-Kolthoff J."/>
            <person name="Overmars L."/>
            <person name="Richter M."/>
            <person name="Woyke T."/>
            <person name="Sorokin D.Y."/>
            <person name="Muyzer G."/>
        </authorList>
    </citation>
    <scope>NUCLEOTIDE SEQUENCE [LARGE SCALE GENOMIC DNA]</scope>
    <source>
        <strain evidence="4 5">HL17</strain>
    </source>
</reference>
<evidence type="ECO:0000256" key="2">
    <source>
        <dbReference type="ARBA" id="ARBA00012135"/>
    </source>
</evidence>
<dbReference type="CDD" id="cd01169">
    <property type="entry name" value="HMPP_kinase"/>
    <property type="match status" value="1"/>
</dbReference>
<dbReference type="InterPro" id="IPR029056">
    <property type="entry name" value="Ribokinase-like"/>
</dbReference>
<keyword evidence="4" id="KW-0418">Kinase</keyword>
<gene>
    <name evidence="4" type="ORF">B1A74_11130</name>
</gene>
<evidence type="ECO:0000313" key="5">
    <source>
        <dbReference type="Proteomes" id="UP000189177"/>
    </source>
</evidence>
<dbReference type="PANTHER" id="PTHR20858">
    <property type="entry name" value="PHOSPHOMETHYLPYRIMIDINE KINASE"/>
    <property type="match status" value="1"/>
</dbReference>
<protein>
    <recommendedName>
        <fullName evidence="2">hydroxymethylpyrimidine kinase</fullName>
        <ecNumber evidence="2">2.7.1.49</ecNumber>
    </recommendedName>
</protein>
<dbReference type="InterPro" id="IPR004399">
    <property type="entry name" value="HMP/HMP-P_kinase_dom"/>
</dbReference>
<comment type="pathway">
    <text evidence="1">Cofactor biosynthesis; thiamine diphosphate biosynthesis.</text>
</comment>
<sequence length="263" mass="27369">MTHPPIALTIAGSDPGGGAGLQADLTTFTRLGVHGATAVTAITVQDTRNVIDFSVLPAARLRAQIEATLADLDVGAIKIGMLGSVENVETAAALLGAHPHIPAVLDPVMVAGGGGELATEAVIDATREILLPRATLITPNGPEARALAGHDTPERQGPALRERGARNVLITGGHEGGEDEPIRNRLFREDGHQRMFELPRHPAGFHGSGCTLAAAIAAFLARGRDLEPAVIEAQNFMNHAVQTGYAPGQGQHVPNRLCPASHD</sequence>
<dbReference type="STRING" id="252474.B1A74_11130"/>
<dbReference type="GO" id="GO:0008972">
    <property type="term" value="F:phosphomethylpyrimidine kinase activity"/>
    <property type="evidence" value="ECO:0007669"/>
    <property type="project" value="InterPro"/>
</dbReference>
<proteinExistence type="predicted"/>
<dbReference type="Gene3D" id="3.40.1190.20">
    <property type="match status" value="1"/>
</dbReference>
<dbReference type="Proteomes" id="UP000189177">
    <property type="component" value="Unassembled WGS sequence"/>
</dbReference>
<dbReference type="InterPro" id="IPR013749">
    <property type="entry name" value="PM/HMP-P_kinase-1"/>
</dbReference>
<dbReference type="SUPFAM" id="SSF53613">
    <property type="entry name" value="Ribokinase-like"/>
    <property type="match status" value="1"/>
</dbReference>
<dbReference type="GO" id="GO:0009228">
    <property type="term" value="P:thiamine biosynthetic process"/>
    <property type="evidence" value="ECO:0007669"/>
    <property type="project" value="InterPro"/>
</dbReference>